<dbReference type="Proteomes" id="UP000190774">
    <property type="component" value="Unassembled WGS sequence"/>
</dbReference>
<name>A0A1T4XZ98_9BACT</name>
<keyword evidence="2" id="KW-1185">Reference proteome</keyword>
<dbReference type="AlphaFoldDB" id="A0A1T4XZ98"/>
<sequence>MGMFGFFKKRQEQKAVRDAEAMALGELLREVDEGRAGKLDLALVIHDREGSKESLSRVFMELPQAELYVANASAERLEDPAVMLMGEPPQPFVVVFTRQEWAVAGAHPPFDRVEAVSAMELALKMPASAGMVFNPETPLVTGVLTAPMLDAFRQILEHDPLMEGTLYTVWTSGAYRVVKLLKVDAGGVHIRLYAGGHAERPQKVEAGMLTLSGADEKHRSMGHLPFTRRSFLAMGPRLLTVQPVQEDELEGYRLWAESQGGYFGG</sequence>
<dbReference type="STRING" id="48467.SAMN02745166_02234"/>
<evidence type="ECO:0008006" key="3">
    <source>
        <dbReference type="Google" id="ProtNLM"/>
    </source>
</evidence>
<gene>
    <name evidence="1" type="ORF">SAMN02745166_02234</name>
</gene>
<proteinExistence type="predicted"/>
<evidence type="ECO:0000313" key="1">
    <source>
        <dbReference type="EMBL" id="SKA94897.1"/>
    </source>
</evidence>
<dbReference type="EMBL" id="FUYE01000006">
    <property type="protein sequence ID" value="SKA94897.1"/>
    <property type="molecule type" value="Genomic_DNA"/>
</dbReference>
<evidence type="ECO:0000313" key="2">
    <source>
        <dbReference type="Proteomes" id="UP000190774"/>
    </source>
</evidence>
<protein>
    <recommendedName>
        <fullName evidence="3">SseB protein N-terminal domain-containing protein</fullName>
    </recommendedName>
</protein>
<dbReference type="RefSeq" id="WP_078813438.1">
    <property type="nucleotide sequence ID" value="NZ_FUYE01000006.1"/>
</dbReference>
<reference evidence="2" key="1">
    <citation type="submission" date="2017-02" db="EMBL/GenBank/DDBJ databases">
        <authorList>
            <person name="Varghese N."/>
            <person name="Submissions S."/>
        </authorList>
    </citation>
    <scope>NUCLEOTIDE SEQUENCE [LARGE SCALE GENOMIC DNA]</scope>
    <source>
        <strain evidence="2">ATCC 700200</strain>
    </source>
</reference>
<accession>A0A1T4XZ98</accession>
<organism evidence="1 2">
    <name type="scientific">Prosthecobacter debontii</name>
    <dbReference type="NCBI Taxonomy" id="48467"/>
    <lineage>
        <taxon>Bacteria</taxon>
        <taxon>Pseudomonadati</taxon>
        <taxon>Verrucomicrobiota</taxon>
        <taxon>Verrucomicrobiia</taxon>
        <taxon>Verrucomicrobiales</taxon>
        <taxon>Verrucomicrobiaceae</taxon>
        <taxon>Prosthecobacter</taxon>
    </lineage>
</organism>